<dbReference type="PANTHER" id="PTHR46017">
    <property type="entry name" value="ALPHA-MANNOSIDASE 2C1"/>
    <property type="match status" value="1"/>
</dbReference>
<evidence type="ECO:0000256" key="1">
    <source>
        <dbReference type="ARBA" id="ARBA00022801"/>
    </source>
</evidence>
<protein>
    <submittedName>
        <fullName evidence="3">Glycosyl hydrolase</fullName>
    </submittedName>
</protein>
<dbReference type="GO" id="GO:0009313">
    <property type="term" value="P:oligosaccharide catabolic process"/>
    <property type="evidence" value="ECO:0007669"/>
    <property type="project" value="TreeGrafter"/>
</dbReference>
<dbReference type="InterPro" id="IPR028995">
    <property type="entry name" value="Glyco_hydro_57/38_cen_sf"/>
</dbReference>
<dbReference type="InterPro" id="IPR037094">
    <property type="entry name" value="Glyco_hydro_38_cen_sf"/>
</dbReference>
<evidence type="ECO:0000313" key="3">
    <source>
        <dbReference type="EMBL" id="GAM64128.1"/>
    </source>
</evidence>
<dbReference type="Gene3D" id="1.20.1270.50">
    <property type="entry name" value="Glycoside hydrolase family 38, central domain"/>
    <property type="match status" value="1"/>
</dbReference>
<dbReference type="GO" id="GO:0004559">
    <property type="term" value="F:alpha-mannosidase activity"/>
    <property type="evidence" value="ECO:0007669"/>
    <property type="project" value="InterPro"/>
</dbReference>
<organism evidence="3 4">
    <name type="scientific">Vibrio ishigakensis</name>
    <dbReference type="NCBI Taxonomy" id="1481914"/>
    <lineage>
        <taxon>Bacteria</taxon>
        <taxon>Pseudomonadati</taxon>
        <taxon>Pseudomonadota</taxon>
        <taxon>Gammaproteobacteria</taxon>
        <taxon>Vibrionales</taxon>
        <taxon>Vibrionaceae</taxon>
        <taxon>Vibrio</taxon>
    </lineage>
</organism>
<dbReference type="Pfam" id="PF09261">
    <property type="entry name" value="Alpha-mann_mid"/>
    <property type="match status" value="1"/>
</dbReference>
<feature type="domain" description="Glycoside hydrolase family 38 central" evidence="2">
    <location>
        <begin position="45"/>
        <end position="123"/>
    </location>
</feature>
<gene>
    <name evidence="3" type="ORF">JCM19232_3404</name>
</gene>
<dbReference type="PANTHER" id="PTHR46017:SF2">
    <property type="entry name" value="MANNOSYLGLYCERATE HYDROLASE"/>
    <property type="match status" value="1"/>
</dbReference>
<dbReference type="AlphaFoldDB" id="A0A0B8PLX3"/>
<dbReference type="GO" id="GO:0006013">
    <property type="term" value="P:mannose metabolic process"/>
    <property type="evidence" value="ECO:0007669"/>
    <property type="project" value="InterPro"/>
</dbReference>
<evidence type="ECO:0000313" key="4">
    <source>
        <dbReference type="Proteomes" id="UP000031670"/>
    </source>
</evidence>
<dbReference type="Proteomes" id="UP000031670">
    <property type="component" value="Unassembled WGS sequence"/>
</dbReference>
<accession>A0A0B8PLX3</accession>
<dbReference type="EMBL" id="BBSA01000011">
    <property type="protein sequence ID" value="GAM64128.1"/>
    <property type="molecule type" value="Genomic_DNA"/>
</dbReference>
<proteinExistence type="predicted"/>
<evidence type="ECO:0000259" key="2">
    <source>
        <dbReference type="SMART" id="SM00872"/>
    </source>
</evidence>
<sequence>MASERSPADDIYSISSMESFVGYLREQSEGFETYTGEFKAPRYTRIHKTIGSVRYDIKKLNFEIEQFLLKKLELVIAIAKAQSITVHTELVDIAWKKIIECHAHDSIGGCNSDATNADIMHRLKQLKRSATVFIT</sequence>
<dbReference type="InterPro" id="IPR015341">
    <property type="entry name" value="Glyco_hydro_38_cen"/>
</dbReference>
<reference evidence="3 4" key="1">
    <citation type="submission" date="2015-01" db="EMBL/GenBank/DDBJ databases">
        <title>Vibrio sp. C5 JCM 19232 whole genome shotgun sequence.</title>
        <authorList>
            <person name="Sawabe T."/>
            <person name="Meirelles P."/>
            <person name="Feng G."/>
            <person name="Sayaka M."/>
            <person name="Hattori M."/>
            <person name="Ohkuma M."/>
        </authorList>
    </citation>
    <scope>NUCLEOTIDE SEQUENCE [LARGE SCALE GENOMIC DNA]</scope>
    <source>
        <strain evidence="3 4">JCM19232</strain>
    </source>
</reference>
<name>A0A0B8PLX3_9VIBR</name>
<keyword evidence="1 3" id="KW-0378">Hydrolase</keyword>
<reference evidence="3 4" key="2">
    <citation type="submission" date="2015-01" db="EMBL/GenBank/DDBJ databases">
        <authorList>
            <consortium name="NBRP consortium"/>
            <person name="Sawabe T."/>
            <person name="Meirelles P."/>
            <person name="Feng G."/>
            <person name="Sayaka M."/>
            <person name="Hattori M."/>
            <person name="Ohkuma M."/>
        </authorList>
    </citation>
    <scope>NUCLEOTIDE SEQUENCE [LARGE SCALE GENOMIC DNA]</scope>
    <source>
        <strain evidence="3 4">JCM19232</strain>
    </source>
</reference>
<comment type="caution">
    <text evidence="3">The sequence shown here is derived from an EMBL/GenBank/DDBJ whole genome shotgun (WGS) entry which is preliminary data.</text>
</comment>
<dbReference type="SMART" id="SM00872">
    <property type="entry name" value="Alpha-mann_mid"/>
    <property type="match status" value="1"/>
</dbReference>
<dbReference type="SUPFAM" id="SSF88688">
    <property type="entry name" value="Families 57/38 glycoside transferase middle domain"/>
    <property type="match status" value="1"/>
</dbReference>